<dbReference type="AlphaFoldDB" id="A0A852VSV3"/>
<feature type="transmembrane region" description="Helical" evidence="1">
    <location>
        <begin position="39"/>
        <end position="61"/>
    </location>
</feature>
<proteinExistence type="predicted"/>
<feature type="transmembrane region" description="Helical" evidence="1">
    <location>
        <begin position="410"/>
        <end position="435"/>
    </location>
</feature>
<keyword evidence="1" id="KW-0812">Transmembrane</keyword>
<comment type="caution">
    <text evidence="2">The sequence shown here is derived from an EMBL/GenBank/DDBJ whole genome shotgun (WGS) entry which is preliminary data.</text>
</comment>
<feature type="transmembrane region" description="Helical" evidence="1">
    <location>
        <begin position="473"/>
        <end position="491"/>
    </location>
</feature>
<dbReference type="EMBL" id="JACCAE010000001">
    <property type="protein sequence ID" value="NYF98510.1"/>
    <property type="molecule type" value="Genomic_DNA"/>
</dbReference>
<accession>A0A852VSV3</accession>
<feature type="transmembrane region" description="Helical" evidence="1">
    <location>
        <begin position="315"/>
        <end position="337"/>
    </location>
</feature>
<feature type="transmembrane region" description="Helical" evidence="1">
    <location>
        <begin position="178"/>
        <end position="199"/>
    </location>
</feature>
<dbReference type="Proteomes" id="UP000554054">
    <property type="component" value="Unassembled WGS sequence"/>
</dbReference>
<feature type="transmembrane region" description="Helical" evidence="1">
    <location>
        <begin position="357"/>
        <end position="378"/>
    </location>
</feature>
<keyword evidence="1" id="KW-0472">Membrane</keyword>
<feature type="transmembrane region" description="Helical" evidence="1">
    <location>
        <begin position="145"/>
        <end position="166"/>
    </location>
</feature>
<evidence type="ECO:0000256" key="1">
    <source>
        <dbReference type="SAM" id="Phobius"/>
    </source>
</evidence>
<keyword evidence="1" id="KW-1133">Transmembrane helix</keyword>
<evidence type="ECO:0000313" key="2">
    <source>
        <dbReference type="EMBL" id="NYF98510.1"/>
    </source>
</evidence>
<protein>
    <submittedName>
        <fullName evidence="2">ABC-2 type transport system permease protein</fullName>
    </submittedName>
</protein>
<sequence>MTAATGSIRRAHRASSRTAAFAGTSTLIRFGLRRDRIKLPAWVAGLGIFVLYIGNALPLLAPTQKDLAALVPVFTQPVGRMFTGPAFGMDAPTYERFFAAGYVPYLFLLAALMSIFLITRHTRLEEETGRAELIRANVTGRYSQLTAALAIALITNVLVLLVVSGLAVTNGFATTGSVLVGAGTALSGLAFAGVTAVTVQLSEFSRPAAGMASAVLGASFVVRAVGDMAATGGSAVSWLSPLAWPAQTAPYVHDRWTPLLLLATLAVAGTAVGYVLLGRRDFGASIVAVRPGRPRARPALGTPTGLARRLQRGGFLGWGVGILLLGVTDGAFTQAMLDAGDDMPPAFAEMFSTDALLDGYASFLGAFVTVLVAAYAVFAMRNLCVEEDSGRTDTVLAASVGRASWLGSHLAVVASGVVGISTVTGACTGLAAAAVTGEAGVIGTVTAAHIALIPAALVLTGLAAALYGWAPRLLAPLCWVLVVWMGVVQFLGELLQLPDALIALSPLHQLARPPVEDFTIGPFLAVLGVAALLASMGLVGFRKRQVNVT</sequence>
<feature type="transmembrane region" description="Helical" evidence="1">
    <location>
        <begin position="211"/>
        <end position="236"/>
    </location>
</feature>
<name>A0A852VSV3_9MICO</name>
<organism evidence="2 3">
    <name type="scientific">Janibacter cremeus</name>
    <dbReference type="NCBI Taxonomy" id="1285192"/>
    <lineage>
        <taxon>Bacteria</taxon>
        <taxon>Bacillati</taxon>
        <taxon>Actinomycetota</taxon>
        <taxon>Actinomycetes</taxon>
        <taxon>Micrococcales</taxon>
        <taxon>Intrasporangiaceae</taxon>
        <taxon>Janibacter</taxon>
    </lineage>
</organism>
<feature type="transmembrane region" description="Helical" evidence="1">
    <location>
        <begin position="97"/>
        <end position="118"/>
    </location>
</feature>
<reference evidence="2 3" key="1">
    <citation type="submission" date="2020-07" db="EMBL/GenBank/DDBJ databases">
        <title>Sequencing the genomes of 1000 actinobacteria strains.</title>
        <authorList>
            <person name="Klenk H.-P."/>
        </authorList>
    </citation>
    <scope>NUCLEOTIDE SEQUENCE [LARGE SCALE GENOMIC DNA]</scope>
    <source>
        <strain evidence="2 3">DSM 26154</strain>
    </source>
</reference>
<dbReference type="RefSeq" id="WP_185991310.1">
    <property type="nucleotide sequence ID" value="NZ_JACCAE010000001.1"/>
</dbReference>
<gene>
    <name evidence="2" type="ORF">BJY20_001902</name>
</gene>
<feature type="transmembrane region" description="Helical" evidence="1">
    <location>
        <begin position="256"/>
        <end position="277"/>
    </location>
</feature>
<feature type="transmembrane region" description="Helical" evidence="1">
    <location>
        <begin position="520"/>
        <end position="541"/>
    </location>
</feature>
<feature type="transmembrane region" description="Helical" evidence="1">
    <location>
        <begin position="441"/>
        <end position="466"/>
    </location>
</feature>
<keyword evidence="3" id="KW-1185">Reference proteome</keyword>
<evidence type="ECO:0000313" key="3">
    <source>
        <dbReference type="Proteomes" id="UP000554054"/>
    </source>
</evidence>